<keyword evidence="1" id="KW-0812">Transmembrane</keyword>
<dbReference type="InterPro" id="IPR045340">
    <property type="entry name" value="DUF6533"/>
</dbReference>
<evidence type="ECO:0000313" key="3">
    <source>
        <dbReference type="EMBL" id="KAG1771891.1"/>
    </source>
</evidence>
<proteinExistence type="predicted"/>
<keyword evidence="4" id="KW-1185">Reference proteome</keyword>
<sequence>MVLLHTQQTIKYFRGSLLVSLVRFSLCLSAGKVAPAAVWAFDYCLTFEHEVRLFSSMGRWNIAPVMFIITRYAPTAWIVSEIYVTLGPQSVETCLTAYRTAGSALVVIMVATEGLLLMRTLALWHDNKKIRRFLLASYLLVATSMLTCHVLAVSPNLESVCAPTSTQSSLEEATRVEHLIMGMFVSAALFELAVVFVTTYHSLTTRSTSIRTVNKLVSTLSKGSLLYALSLFVISIANIVSFSLPVSGGQSGIIDVFQGVLHGVMASRILFDLRNANRGEKDNSQLTSYVPPSNLKFASYNIPMTALRDESNV</sequence>
<dbReference type="AlphaFoldDB" id="A0A9P6ZMG1"/>
<dbReference type="EMBL" id="JABBWD010000056">
    <property type="protein sequence ID" value="KAG1771891.1"/>
    <property type="molecule type" value="Genomic_DNA"/>
</dbReference>
<keyword evidence="1" id="KW-1133">Transmembrane helix</keyword>
<feature type="transmembrane region" description="Helical" evidence="1">
    <location>
        <begin position="179"/>
        <end position="203"/>
    </location>
</feature>
<keyword evidence="1" id="KW-0472">Membrane</keyword>
<evidence type="ECO:0000259" key="2">
    <source>
        <dbReference type="Pfam" id="PF20151"/>
    </source>
</evidence>
<feature type="transmembrane region" description="Helical" evidence="1">
    <location>
        <begin position="224"/>
        <end position="246"/>
    </location>
</feature>
<reference evidence="3" key="1">
    <citation type="journal article" date="2020" name="New Phytol.">
        <title>Comparative genomics reveals dynamic genome evolution in host specialist ectomycorrhizal fungi.</title>
        <authorList>
            <person name="Lofgren L.A."/>
            <person name="Nguyen N.H."/>
            <person name="Vilgalys R."/>
            <person name="Ruytinx J."/>
            <person name="Liao H.L."/>
            <person name="Branco S."/>
            <person name="Kuo A."/>
            <person name="LaButti K."/>
            <person name="Lipzen A."/>
            <person name="Andreopoulos W."/>
            <person name="Pangilinan J."/>
            <person name="Riley R."/>
            <person name="Hundley H."/>
            <person name="Na H."/>
            <person name="Barry K."/>
            <person name="Grigoriev I.V."/>
            <person name="Stajich J.E."/>
            <person name="Kennedy P.G."/>
        </authorList>
    </citation>
    <scope>NUCLEOTIDE SEQUENCE</scope>
    <source>
        <strain evidence="3">DOB743</strain>
    </source>
</reference>
<evidence type="ECO:0000256" key="1">
    <source>
        <dbReference type="SAM" id="Phobius"/>
    </source>
</evidence>
<evidence type="ECO:0000313" key="4">
    <source>
        <dbReference type="Proteomes" id="UP000714275"/>
    </source>
</evidence>
<dbReference type="Proteomes" id="UP000714275">
    <property type="component" value="Unassembled WGS sequence"/>
</dbReference>
<feature type="domain" description="DUF6533" evidence="2">
    <location>
        <begin position="33"/>
        <end position="74"/>
    </location>
</feature>
<comment type="caution">
    <text evidence="3">The sequence shown here is derived from an EMBL/GenBank/DDBJ whole genome shotgun (WGS) entry which is preliminary data.</text>
</comment>
<dbReference type="Pfam" id="PF20151">
    <property type="entry name" value="DUF6533"/>
    <property type="match status" value="1"/>
</dbReference>
<accession>A0A9P6ZMG1</accession>
<dbReference type="OrthoDB" id="3350812at2759"/>
<feature type="transmembrane region" description="Helical" evidence="1">
    <location>
        <begin position="133"/>
        <end position="152"/>
    </location>
</feature>
<feature type="transmembrane region" description="Helical" evidence="1">
    <location>
        <begin position="101"/>
        <end position="121"/>
    </location>
</feature>
<gene>
    <name evidence="3" type="ORF">EV702DRAFT_1201772</name>
</gene>
<protein>
    <recommendedName>
        <fullName evidence="2">DUF6533 domain-containing protein</fullName>
    </recommendedName>
</protein>
<organism evidence="3 4">
    <name type="scientific">Suillus placidus</name>
    <dbReference type="NCBI Taxonomy" id="48579"/>
    <lineage>
        <taxon>Eukaryota</taxon>
        <taxon>Fungi</taxon>
        <taxon>Dikarya</taxon>
        <taxon>Basidiomycota</taxon>
        <taxon>Agaricomycotina</taxon>
        <taxon>Agaricomycetes</taxon>
        <taxon>Agaricomycetidae</taxon>
        <taxon>Boletales</taxon>
        <taxon>Suillineae</taxon>
        <taxon>Suillaceae</taxon>
        <taxon>Suillus</taxon>
    </lineage>
</organism>
<name>A0A9P6ZMG1_9AGAM</name>